<accession>A0A415PRI2</accession>
<dbReference type="GO" id="GO:0016740">
    <property type="term" value="F:transferase activity"/>
    <property type="evidence" value="ECO:0007669"/>
    <property type="project" value="UniProtKB-KW"/>
</dbReference>
<keyword evidence="2" id="KW-1185">Reference proteome</keyword>
<protein>
    <submittedName>
        <fullName evidence="1">Aminoglycoside phosphotransferase APH(3')</fullName>
    </submittedName>
</protein>
<name>A0A415PRI2_9FIRM</name>
<organism evidence="1 2">
    <name type="scientific">Amedibacillus dolichus</name>
    <dbReference type="NCBI Taxonomy" id="31971"/>
    <lineage>
        <taxon>Bacteria</taxon>
        <taxon>Bacillati</taxon>
        <taxon>Bacillota</taxon>
        <taxon>Erysipelotrichia</taxon>
        <taxon>Erysipelotrichales</taxon>
        <taxon>Erysipelotrichaceae</taxon>
        <taxon>Amedibacillus</taxon>
    </lineage>
</organism>
<dbReference type="AlphaFoldDB" id="A0A415PRI2"/>
<comment type="caution">
    <text evidence="1">The sequence shown here is derived from an EMBL/GenBank/DDBJ whole genome shotgun (WGS) entry which is preliminary data.</text>
</comment>
<gene>
    <name evidence="1" type="ORF">DWZ83_00005</name>
</gene>
<sequence>KEYQDIVEEYYPIETIVYGIKNIKQEFIENGRKEIYKRTYKD</sequence>
<dbReference type="EMBL" id="QRPK01000001">
    <property type="protein sequence ID" value="RHM15311.1"/>
    <property type="molecule type" value="Genomic_DNA"/>
</dbReference>
<dbReference type="Gene3D" id="3.90.1200.10">
    <property type="match status" value="1"/>
</dbReference>
<evidence type="ECO:0000313" key="1">
    <source>
        <dbReference type="EMBL" id="RHM15311.1"/>
    </source>
</evidence>
<evidence type="ECO:0000313" key="2">
    <source>
        <dbReference type="Proteomes" id="UP000284868"/>
    </source>
</evidence>
<keyword evidence="1" id="KW-0808">Transferase</keyword>
<proteinExistence type="predicted"/>
<feature type="non-terminal residue" evidence="1">
    <location>
        <position position="1"/>
    </location>
</feature>
<dbReference type="Proteomes" id="UP000284868">
    <property type="component" value="Unassembled WGS sequence"/>
</dbReference>
<reference evidence="1 2" key="1">
    <citation type="submission" date="2018-08" db="EMBL/GenBank/DDBJ databases">
        <title>A genome reference for cultivated species of the human gut microbiota.</title>
        <authorList>
            <person name="Zou Y."/>
            <person name="Xue W."/>
            <person name="Luo G."/>
        </authorList>
    </citation>
    <scope>NUCLEOTIDE SEQUENCE [LARGE SCALE GENOMIC DNA]</scope>
    <source>
        <strain evidence="1 2">AF35-6BH</strain>
    </source>
</reference>